<keyword evidence="4" id="KW-0813">Transport</keyword>
<dbReference type="PROSITE" id="PS50902">
    <property type="entry name" value="FLAVODOXIN_LIKE"/>
    <property type="match status" value="1"/>
</dbReference>
<evidence type="ECO:0000256" key="3">
    <source>
        <dbReference type="ARBA" id="ARBA00007121"/>
    </source>
</evidence>
<dbReference type="Proteomes" id="UP001211711">
    <property type="component" value="Unassembled WGS sequence"/>
</dbReference>
<dbReference type="RefSeq" id="WP_096564987.1">
    <property type="nucleotide sequence ID" value="NZ_JAQMTI010000186.1"/>
</dbReference>
<dbReference type="EMBL" id="JAQMTI010000186">
    <property type="protein sequence ID" value="MDB9442729.1"/>
    <property type="molecule type" value="Genomic_DNA"/>
</dbReference>
<dbReference type="InterPro" id="IPR051285">
    <property type="entry name" value="NADH_oxidoreductase_modular"/>
</dbReference>
<keyword evidence="7" id="KW-0408">Iron</keyword>
<dbReference type="Pfam" id="PF19583">
    <property type="entry name" value="ODP"/>
    <property type="match status" value="1"/>
</dbReference>
<evidence type="ECO:0000256" key="1">
    <source>
        <dbReference type="ARBA" id="ARBA00001962"/>
    </source>
</evidence>
<dbReference type="SUPFAM" id="SSF52218">
    <property type="entry name" value="Flavoproteins"/>
    <property type="match status" value="1"/>
</dbReference>
<dbReference type="InterPro" id="IPR029039">
    <property type="entry name" value="Flavoprotein-like_sf"/>
</dbReference>
<dbReference type="Gene3D" id="2.30.110.10">
    <property type="entry name" value="Electron Transport, Fmn-binding Protein, Chain A"/>
    <property type="match status" value="1"/>
</dbReference>
<evidence type="ECO:0000313" key="11">
    <source>
        <dbReference type="Proteomes" id="UP001211711"/>
    </source>
</evidence>
<evidence type="ECO:0000259" key="9">
    <source>
        <dbReference type="PROSITE" id="PS50902"/>
    </source>
</evidence>
<dbReference type="SUPFAM" id="SSF56281">
    <property type="entry name" value="Metallo-hydrolase/oxidoreductase"/>
    <property type="match status" value="1"/>
</dbReference>
<dbReference type="InterPro" id="IPR036866">
    <property type="entry name" value="RibonucZ/Hydroxyglut_hydro"/>
</dbReference>
<dbReference type="Gene3D" id="3.40.50.360">
    <property type="match status" value="1"/>
</dbReference>
<organism evidence="10 11">
    <name type="scientific">Sphaerospermopsis kisseleviana CS-549</name>
    <dbReference type="NCBI Taxonomy" id="3021783"/>
    <lineage>
        <taxon>Bacteria</taxon>
        <taxon>Bacillati</taxon>
        <taxon>Cyanobacteriota</taxon>
        <taxon>Cyanophyceae</taxon>
        <taxon>Nostocales</taxon>
        <taxon>Aphanizomenonaceae</taxon>
        <taxon>Sphaerospermopsis</taxon>
        <taxon>Sphaerospermopsis kisseleviana</taxon>
    </lineage>
</organism>
<protein>
    <submittedName>
        <fullName evidence="10">Diflavin flavoprotein</fullName>
    </submittedName>
</protein>
<sequence>MVAISEKVEPRLTIQTVEIAPNTTAIRSLDWDRDRFDIEFGLQNGTTYNSYLIRGEQTVLIDTSHQKFRQLYLDTLKGLVNPKTIDYIIVSHTEPDHSGLVEDVLQLAPRATVLASKVALQFLEGLVHDPFSKRIVKSGDRINIGQGHEIEFVSAPNLHWPDTIFSFDRKTQILYTCDAFGMHFCDHRTFDEDLEAIEADFRFYYDCLMGPNARSLLNAMKRMGELGNIQIIANGHGPLLYHHLDVLTEYYQNWSQRQAKTETTVGLFYVSGYGYSEQLAHAIGDGLQKAGVGSEVVDLHTADFQEIQELAGRASGLIIGMPPTSSIVAQAGISSLLAVAKNKQVVGLFECYGGDDEPIDTLRRKFIDLGIKEAFPAIRIKEIPNEATYQICTEAGTDLGQKVVRERNIKQIKSLDVNMEKALGRISSGLYIVTAKKGEISGAMMASWVAQASFQPLGFTIAVAKDRAIDNLLQIGDRFVINVLEEGNYQDLKKHFLKRLLPGADRFAGVKTQTAKNGSPILTDALAYMECEVVSNIECSDHWILYCIVEDGKVSKPDALTAVRHRKVGNYY</sequence>
<comment type="caution">
    <text evidence="10">The sequence shown here is derived from an EMBL/GenBank/DDBJ whole genome shotgun (WGS) entry which is preliminary data.</text>
</comment>
<dbReference type="InterPro" id="IPR045761">
    <property type="entry name" value="ODP_dom"/>
</dbReference>
<evidence type="ECO:0000256" key="5">
    <source>
        <dbReference type="ARBA" id="ARBA00022723"/>
    </source>
</evidence>
<dbReference type="InterPro" id="IPR008254">
    <property type="entry name" value="Flavodoxin/NO_synth"/>
</dbReference>
<dbReference type="Pfam" id="PF00258">
    <property type="entry name" value="Flavodoxin_1"/>
    <property type="match status" value="1"/>
</dbReference>
<comment type="cofactor">
    <cofactor evidence="1">
        <name>Fe cation</name>
        <dbReference type="ChEBI" id="CHEBI:24875"/>
    </cofactor>
</comment>
<evidence type="ECO:0000256" key="7">
    <source>
        <dbReference type="ARBA" id="ARBA00023004"/>
    </source>
</evidence>
<dbReference type="InterPro" id="IPR001279">
    <property type="entry name" value="Metallo-B-lactamas"/>
</dbReference>
<dbReference type="CDD" id="cd07709">
    <property type="entry name" value="flavodiiron_proteins_MBL-fold"/>
    <property type="match status" value="1"/>
</dbReference>
<proteinExistence type="inferred from homology"/>
<dbReference type="SUPFAM" id="SSF50475">
    <property type="entry name" value="FMN-binding split barrel"/>
    <property type="match status" value="1"/>
</dbReference>
<dbReference type="SMART" id="SM00849">
    <property type="entry name" value="Lactamase_B"/>
    <property type="match status" value="1"/>
</dbReference>
<accession>A0ABT4ZTZ0</accession>
<dbReference type="Pfam" id="PF01613">
    <property type="entry name" value="Flavin_Reduct"/>
    <property type="match status" value="1"/>
</dbReference>
<comment type="function">
    <text evidence="8">Mediates electron transfer from NADH to oxygen, reducing it to water. This modular protein has 3 redox cofactors, in other organisms the same activity requires 2 or 3 proteins.</text>
</comment>
<dbReference type="PANTHER" id="PTHR32145:SF11">
    <property type="entry name" value="DIFLAVIN FLAVOPROTEIN A 2-RELATED"/>
    <property type="match status" value="1"/>
</dbReference>
<keyword evidence="6" id="KW-0249">Electron transport</keyword>
<name>A0ABT4ZTZ0_9CYAN</name>
<dbReference type="InterPro" id="IPR012349">
    <property type="entry name" value="Split_barrel_FMN-bd"/>
</dbReference>
<comment type="similarity">
    <text evidence="2">In the C-terminal section; belongs to the flavodoxin reductase family.</text>
</comment>
<dbReference type="PANTHER" id="PTHR32145">
    <property type="entry name" value="DIFLAVIN FLAVOPROTEIN A 2-RELATED"/>
    <property type="match status" value="1"/>
</dbReference>
<reference evidence="10 11" key="1">
    <citation type="submission" date="2023-01" db="EMBL/GenBank/DDBJ databases">
        <title>Genomes from the Australian National Cyanobacteria Reference Collection.</title>
        <authorList>
            <person name="Willis A."/>
            <person name="Lee E.M.F."/>
        </authorList>
    </citation>
    <scope>NUCLEOTIDE SEQUENCE [LARGE SCALE GENOMIC DNA]</scope>
    <source>
        <strain evidence="10 11">CS-549</strain>
    </source>
</reference>
<feature type="domain" description="Flavodoxin-like" evidence="9">
    <location>
        <begin position="265"/>
        <end position="400"/>
    </location>
</feature>
<evidence type="ECO:0000313" key="10">
    <source>
        <dbReference type="EMBL" id="MDB9442729.1"/>
    </source>
</evidence>
<evidence type="ECO:0000256" key="6">
    <source>
        <dbReference type="ARBA" id="ARBA00022982"/>
    </source>
</evidence>
<dbReference type="Gene3D" id="3.60.15.10">
    <property type="entry name" value="Ribonuclease Z/Hydroxyacylglutathione hydrolase-like"/>
    <property type="match status" value="1"/>
</dbReference>
<keyword evidence="5" id="KW-0479">Metal-binding</keyword>
<dbReference type="InterPro" id="IPR002563">
    <property type="entry name" value="Flavin_Rdtase-like_dom"/>
</dbReference>
<dbReference type="SMART" id="SM00903">
    <property type="entry name" value="Flavin_Reduct"/>
    <property type="match status" value="1"/>
</dbReference>
<evidence type="ECO:0000256" key="8">
    <source>
        <dbReference type="ARBA" id="ARBA00025633"/>
    </source>
</evidence>
<comment type="similarity">
    <text evidence="3">In the N-terminal section; belongs to the zinc metallo-hydrolase group 3 family.</text>
</comment>
<keyword evidence="11" id="KW-1185">Reference proteome</keyword>
<evidence type="ECO:0000256" key="2">
    <source>
        <dbReference type="ARBA" id="ARBA00006098"/>
    </source>
</evidence>
<evidence type="ECO:0000256" key="4">
    <source>
        <dbReference type="ARBA" id="ARBA00022448"/>
    </source>
</evidence>
<gene>
    <name evidence="10" type="ORF">PN497_15360</name>
</gene>